<accession>A0A2Z5G9V9</accession>
<sequence length="111" mass="12249">MPQVDGMAFFSEAKLAEYHTQVAALKSTSTHCWGTMTVDQGLHHLNVACGHAHGFYRLEDESYLTARTLFRWILVDGFPEQPVGLGLPTGFKLSHAEHSGQVLDDHPSGLE</sequence>
<name>A0A2Z5G9V9_9BACT</name>
<evidence type="ECO:0000313" key="2">
    <source>
        <dbReference type="Proteomes" id="UP000253606"/>
    </source>
</evidence>
<protein>
    <submittedName>
        <fullName evidence="1">Uncharacterized protein</fullName>
    </submittedName>
</protein>
<dbReference type="EMBL" id="CP030840">
    <property type="protein sequence ID" value="AXC15627.1"/>
    <property type="molecule type" value="Genomic_DNA"/>
</dbReference>
<dbReference type="Proteomes" id="UP000253606">
    <property type="component" value="Chromosome"/>
</dbReference>
<proteinExistence type="predicted"/>
<organism evidence="1 2">
    <name type="scientific">Acidisarcina polymorpha</name>
    <dbReference type="NCBI Taxonomy" id="2211140"/>
    <lineage>
        <taxon>Bacteria</taxon>
        <taxon>Pseudomonadati</taxon>
        <taxon>Acidobacteriota</taxon>
        <taxon>Terriglobia</taxon>
        <taxon>Terriglobales</taxon>
        <taxon>Acidobacteriaceae</taxon>
        <taxon>Acidisarcina</taxon>
    </lineage>
</organism>
<dbReference type="KEGG" id="abas:ACPOL_6397"/>
<gene>
    <name evidence="1" type="ORF">ACPOL_6397</name>
</gene>
<dbReference type="AlphaFoldDB" id="A0A2Z5G9V9"/>
<reference evidence="1 2" key="1">
    <citation type="journal article" date="2018" name="Front. Microbiol.">
        <title>Hydrolytic Capabilities as a Key to Environmental Success: Chitinolytic and Cellulolytic Acidobacteria From Acidic Sub-arctic Soils and Boreal Peatlands.</title>
        <authorList>
            <person name="Belova S.E."/>
            <person name="Ravin N.V."/>
            <person name="Pankratov T.A."/>
            <person name="Rakitin A.L."/>
            <person name="Ivanova A.A."/>
            <person name="Beletsky A.V."/>
            <person name="Mardanov A.V."/>
            <person name="Sinninghe Damste J.S."/>
            <person name="Dedysh S.N."/>
        </authorList>
    </citation>
    <scope>NUCLEOTIDE SEQUENCE [LARGE SCALE GENOMIC DNA]</scope>
    <source>
        <strain evidence="1 2">SBC82</strain>
    </source>
</reference>
<keyword evidence="2" id="KW-1185">Reference proteome</keyword>
<evidence type="ECO:0000313" key="1">
    <source>
        <dbReference type="EMBL" id="AXC15627.1"/>
    </source>
</evidence>